<feature type="transmembrane region" description="Helical" evidence="2">
    <location>
        <begin position="6"/>
        <end position="27"/>
    </location>
</feature>
<keyword evidence="2" id="KW-0812">Transmembrane</keyword>
<evidence type="ECO:0000313" key="4">
    <source>
        <dbReference type="Proteomes" id="UP001234343"/>
    </source>
</evidence>
<dbReference type="Proteomes" id="UP001234343">
    <property type="component" value="Unassembled WGS sequence"/>
</dbReference>
<proteinExistence type="predicted"/>
<keyword evidence="4" id="KW-1185">Reference proteome</keyword>
<gene>
    <name evidence="3" type="ORF">QTP81_05795</name>
</gene>
<evidence type="ECO:0000256" key="2">
    <source>
        <dbReference type="SAM" id="Phobius"/>
    </source>
</evidence>
<accession>A0ABT7SV93</accession>
<reference evidence="3 4" key="1">
    <citation type="submission" date="2023-06" db="EMBL/GenBank/DDBJ databases">
        <title>Alteromonas sp. ASW11-36 isolated from intertidal sand.</title>
        <authorList>
            <person name="Li Y."/>
        </authorList>
    </citation>
    <scope>NUCLEOTIDE SEQUENCE [LARGE SCALE GENOMIC DNA]</scope>
    <source>
        <strain evidence="3 4">ASW11-36</strain>
    </source>
</reference>
<dbReference type="EMBL" id="JAUCBP010000006">
    <property type="protein sequence ID" value="MDM7860101.1"/>
    <property type="molecule type" value="Genomic_DNA"/>
</dbReference>
<protein>
    <submittedName>
        <fullName evidence="3">DUF2802 domain-containing protein</fullName>
    </submittedName>
</protein>
<evidence type="ECO:0000256" key="1">
    <source>
        <dbReference type="SAM" id="Coils"/>
    </source>
</evidence>
<organism evidence="3 4">
    <name type="scientific">Alteromonas arenosi</name>
    <dbReference type="NCBI Taxonomy" id="3055817"/>
    <lineage>
        <taxon>Bacteria</taxon>
        <taxon>Pseudomonadati</taxon>
        <taxon>Pseudomonadota</taxon>
        <taxon>Gammaproteobacteria</taxon>
        <taxon>Alteromonadales</taxon>
        <taxon>Alteromonadaceae</taxon>
        <taxon>Alteromonas/Salinimonas group</taxon>
        <taxon>Alteromonas</taxon>
    </lineage>
</organism>
<keyword evidence="2" id="KW-1133">Transmembrane helix</keyword>
<dbReference type="RefSeq" id="WP_289364332.1">
    <property type="nucleotide sequence ID" value="NZ_JAUCBP010000006.1"/>
</dbReference>
<sequence>MQNSLVIGSIIGAVAIIVLCFFVWTSLRKQQRMLRDEVDYLRHQLGEKTDFLQHSLSNQQLAFKRANAKLEQALQDLEQQQQTIVQTQQAISGNVRELANSDPEVKMYQRAKQMIAAGAELPEVIEICGLPKAEVELLFSMHQTK</sequence>
<dbReference type="Pfam" id="PF10975">
    <property type="entry name" value="DUF2802"/>
    <property type="match status" value="1"/>
</dbReference>
<evidence type="ECO:0000313" key="3">
    <source>
        <dbReference type="EMBL" id="MDM7860101.1"/>
    </source>
</evidence>
<keyword evidence="1" id="KW-0175">Coiled coil</keyword>
<name>A0ABT7SV93_9ALTE</name>
<feature type="coiled-coil region" evidence="1">
    <location>
        <begin position="56"/>
        <end position="90"/>
    </location>
</feature>
<comment type="caution">
    <text evidence="3">The sequence shown here is derived from an EMBL/GenBank/DDBJ whole genome shotgun (WGS) entry which is preliminary data.</text>
</comment>
<keyword evidence="2" id="KW-0472">Membrane</keyword>
<dbReference type="InterPro" id="IPR021244">
    <property type="entry name" value="DUF2802"/>
</dbReference>